<dbReference type="Proteomes" id="UP000317550">
    <property type="component" value="Chromosome"/>
</dbReference>
<dbReference type="OrthoDB" id="4539897at2"/>
<name>A0A516SE89_9NEIS</name>
<dbReference type="RefSeq" id="WP_144277870.1">
    <property type="nucleotide sequence ID" value="NZ_CP041730.1"/>
</dbReference>
<dbReference type="Pfam" id="PF04754">
    <property type="entry name" value="Transposase_31"/>
    <property type="match status" value="1"/>
</dbReference>
<proteinExistence type="predicted"/>
<dbReference type="EMBL" id="CP041730">
    <property type="protein sequence ID" value="QDQ26476.1"/>
    <property type="molecule type" value="Genomic_DNA"/>
</dbReference>
<feature type="domain" description="Transposase (putative) YhgA-like" evidence="1">
    <location>
        <begin position="3"/>
        <end position="171"/>
    </location>
</feature>
<dbReference type="AlphaFoldDB" id="A0A516SE89"/>
<sequence length="335" mass="38586">MFDHDAAYKRMFSIPRAVEDLLREFIDEEWIEKLDLSTLEQINGSFVTERWRRQMTDVVWKVRLADQELYICLLVEFQSRIDPTMALRVASYVLQLYLDLSKDPKRLPLTPSGKLPPVLPIVMYNGAPRWSAPLELDELIEAGPGKLPDFRPHMRYMLLDQGAFQEQDLHGLENVVADMFRLENADTPEAGLNVIRGLKRYLAAPAHEALRQALKDWITKLLIPSKFPQLDWPTSQLDEISDLQGVEAMMTNKMDLWAEEFIRKGEAQGEARGEAKGEVKGEANMLRRQLKLKFKFVTLPDWVEERLSGAALDQLQSWGDRILLANDINEVFTPH</sequence>
<dbReference type="KEGG" id="cari:FNU76_08915"/>
<protein>
    <submittedName>
        <fullName evidence="2">Rpn family recombination-promoting nuclease/putative transposase</fullName>
    </submittedName>
</protein>
<accession>A0A516SE89</accession>
<dbReference type="PANTHER" id="PTHR34611">
    <property type="match status" value="1"/>
</dbReference>
<evidence type="ECO:0000259" key="1">
    <source>
        <dbReference type="Pfam" id="PF04754"/>
    </source>
</evidence>
<dbReference type="InterPro" id="IPR006842">
    <property type="entry name" value="Transposase_31"/>
</dbReference>
<dbReference type="PANTHER" id="PTHR34611:SF2">
    <property type="entry name" value="INACTIVE RECOMBINATION-PROMOTING NUCLEASE-LIKE PROTEIN RPNE-RELATED"/>
    <property type="match status" value="1"/>
</dbReference>
<evidence type="ECO:0000313" key="3">
    <source>
        <dbReference type="Proteomes" id="UP000317550"/>
    </source>
</evidence>
<dbReference type="InterPro" id="IPR051699">
    <property type="entry name" value="Rpn/YhgA-like_nuclease"/>
</dbReference>
<organism evidence="2 3">
    <name type="scientific">Chitinimonas arctica</name>
    <dbReference type="NCBI Taxonomy" id="2594795"/>
    <lineage>
        <taxon>Bacteria</taxon>
        <taxon>Pseudomonadati</taxon>
        <taxon>Pseudomonadota</taxon>
        <taxon>Betaproteobacteria</taxon>
        <taxon>Neisseriales</taxon>
        <taxon>Chitinibacteraceae</taxon>
        <taxon>Chitinimonas</taxon>
    </lineage>
</organism>
<gene>
    <name evidence="2" type="ORF">FNU76_08915</name>
</gene>
<reference evidence="3" key="1">
    <citation type="submission" date="2019-07" db="EMBL/GenBank/DDBJ databases">
        <title>Chitinimonas sp. nov., isolated from Ny-Alesund, arctica soil.</title>
        <authorList>
            <person name="Xu Q."/>
            <person name="Peng F."/>
        </authorList>
    </citation>
    <scope>NUCLEOTIDE SEQUENCE [LARGE SCALE GENOMIC DNA]</scope>
    <source>
        <strain evidence="3">R3-44</strain>
    </source>
</reference>
<evidence type="ECO:0000313" key="2">
    <source>
        <dbReference type="EMBL" id="QDQ26476.1"/>
    </source>
</evidence>
<keyword evidence="3" id="KW-1185">Reference proteome</keyword>